<evidence type="ECO:0000256" key="2">
    <source>
        <dbReference type="ARBA" id="ARBA00004141"/>
    </source>
</evidence>
<feature type="transmembrane region" description="Helical" evidence="12">
    <location>
        <begin position="58"/>
        <end position="78"/>
    </location>
</feature>
<feature type="transmembrane region" description="Helical" evidence="12">
    <location>
        <begin position="1159"/>
        <end position="1184"/>
    </location>
</feature>
<proteinExistence type="predicted"/>
<reference evidence="13" key="1">
    <citation type="submission" date="2022-07" db="EMBL/GenBank/DDBJ databases">
        <title>Phylogenomic reconstructions and comparative analyses of Kickxellomycotina fungi.</title>
        <authorList>
            <person name="Reynolds N.K."/>
            <person name="Stajich J.E."/>
            <person name="Barry K."/>
            <person name="Grigoriev I.V."/>
            <person name="Crous P."/>
            <person name="Smith M.E."/>
        </authorList>
    </citation>
    <scope>NUCLEOTIDE SEQUENCE</scope>
    <source>
        <strain evidence="13">NBRC 105414</strain>
    </source>
</reference>
<feature type="transmembrane region" description="Helical" evidence="12">
    <location>
        <begin position="139"/>
        <end position="160"/>
    </location>
</feature>
<sequence>MVSLEEWLKHSQKKECTVCKSKFAIRTVYPENMPRIAPVATTAREVLARVRRPLATSVRVLFAWTLWLVVLPLVSYWAMRLLMRVPELIPGMAPHVAATPTAGSSSSSSTPWANGRRFVRSTSWKHWYLSHLTDAPNDVVMHIGLYTIPNGLLGALYTIASICLRPALYILGRPVSGLLPLAWTDSVTDSLFEILVQALEGAPLVFFGLSARAALLITYKYVASKYETRDDQNAQDTQDADFEDDADAAAQEAPAPEADEPAPELGGPEQPDANANEPAADVADGENQEQLAERARARREMLNEIVNMNNIIAEVEQIQERVQELEVVLEARRQDQLVLRVDIGDIVLGRMDRQILRWYVSVAAGVQVATAVGIWLPFMIGQALVCMRAALVLDYPAGLCPALYAYLVNAGALEVACAIGWAALLRVLEHLAEKLNLEFWGLLAASIYSWATINGTRGTIARGISSSLATIQSGVLGAHIAEHMYQAAASTAGTLPGARKAAVNIGVVAAMAAIRVASGAVLAWVLWKPVHRPAWIVHNAIGILAEAVLFVGVMPVAIGAYLHLSLAIVLPAQPLGAVVEGISSGSWALMVCYASVGLFHVAVASQAASLWRRCTRPGFLWFVGNSDNKDGEALAVGMAKPLHAVLASALKTMASVVIVYYAGITLPLFAAVKVAPEALSAVLDGTEPYFGHSDLVLIPAAMAVLALARRRIAASLAQILTRVSAAFARSVRMTEYVTGERCIADEGRWTLKAMPWLPLPVVPRLALRGAVERAFASVEPMVDLARDATSEWALPTDEYRAHVQEAIDRELATVQSPFAFTFEPRNVRAPGAGFTHNPAGRKTVVELDDYGKPKDPLHDYETADRPHLRRIAMKKGVPVPPPAKRNGAARARFRREEHCVVYLPPMCNARELAYCSAIVFAMGAMLVAALIALGHAGRLAAGLVPGGLSGVLSLVSAGIIAASLLCAAGRGLLQVLHRVVHARGGRWAALREAARVVSSAAPAAWKVAAAAAVFAGVIPALACYALELYCIMPYMHYVVADYALPGRPAGALQTALVLWKRSVPTVVSASVAVAMVARGFRMWALGVLIHLNRSPHRWQVRRLALQYAAPAIGGLAALCLLPFGVAGLAMAHKGAPAAGVLRDMALFRDHAALVPFTRLAMLALAAGITLVKAAALYASCAALVRNRLYTMRTELANVDGTSEPNRGRAAGPEPAM</sequence>
<evidence type="ECO:0000256" key="3">
    <source>
        <dbReference type="ARBA" id="ARBA00004906"/>
    </source>
</evidence>
<keyword evidence="10" id="KW-0175">Coiled coil</keyword>
<evidence type="ECO:0000313" key="13">
    <source>
        <dbReference type="EMBL" id="KAJ2782528.1"/>
    </source>
</evidence>
<feature type="transmembrane region" description="Helical" evidence="12">
    <location>
        <begin position="1103"/>
        <end position="1125"/>
    </location>
</feature>
<evidence type="ECO:0000313" key="14">
    <source>
        <dbReference type="Proteomes" id="UP001140217"/>
    </source>
</evidence>
<evidence type="ECO:0000256" key="4">
    <source>
        <dbReference type="ARBA" id="ARBA00012483"/>
    </source>
</evidence>
<comment type="subcellular location">
    <subcellularLocation>
        <location evidence="2">Membrane</location>
        <topology evidence="2">Multi-pass membrane protein</topology>
    </subcellularLocation>
</comment>
<organism evidence="13 14">
    <name type="scientific">Coemansia javaensis</name>
    <dbReference type="NCBI Taxonomy" id="2761396"/>
    <lineage>
        <taxon>Eukaryota</taxon>
        <taxon>Fungi</taxon>
        <taxon>Fungi incertae sedis</taxon>
        <taxon>Zoopagomycota</taxon>
        <taxon>Kickxellomycotina</taxon>
        <taxon>Kickxellomycetes</taxon>
        <taxon>Kickxellales</taxon>
        <taxon>Kickxellaceae</taxon>
        <taxon>Coemansia</taxon>
    </lineage>
</organism>
<keyword evidence="6 12" id="KW-0812">Transmembrane</keyword>
<keyword evidence="14" id="KW-1185">Reference proteome</keyword>
<evidence type="ECO:0000256" key="8">
    <source>
        <dbReference type="ARBA" id="ARBA00022989"/>
    </source>
</evidence>
<feature type="transmembrane region" description="Helical" evidence="12">
    <location>
        <begin position="912"/>
        <end position="936"/>
    </location>
</feature>
<evidence type="ECO:0000256" key="9">
    <source>
        <dbReference type="ARBA" id="ARBA00023136"/>
    </source>
</evidence>
<feature type="transmembrane region" description="Helical" evidence="12">
    <location>
        <begin position="437"/>
        <end position="453"/>
    </location>
</feature>
<feature type="transmembrane region" description="Helical" evidence="12">
    <location>
        <begin position="1007"/>
        <end position="1035"/>
    </location>
</feature>
<dbReference type="PANTHER" id="PTHR13145">
    <property type="entry name" value="SSM4 PROTEIN"/>
    <property type="match status" value="1"/>
</dbReference>
<evidence type="ECO:0000256" key="11">
    <source>
        <dbReference type="SAM" id="MobiDB-lite"/>
    </source>
</evidence>
<feature type="compositionally biased region" description="Acidic residues" evidence="11">
    <location>
        <begin position="238"/>
        <end position="247"/>
    </location>
</feature>
<feature type="transmembrane region" description="Helical" evidence="12">
    <location>
        <begin position="204"/>
        <end position="222"/>
    </location>
</feature>
<accession>A0A9W8HBF7</accession>
<evidence type="ECO:0000256" key="1">
    <source>
        <dbReference type="ARBA" id="ARBA00000900"/>
    </source>
</evidence>
<keyword evidence="8 12" id="KW-1133">Transmembrane helix</keyword>
<dbReference type="AlphaFoldDB" id="A0A9W8HBF7"/>
<dbReference type="EMBL" id="JANBUL010000070">
    <property type="protein sequence ID" value="KAJ2782528.1"/>
    <property type="molecule type" value="Genomic_DNA"/>
</dbReference>
<protein>
    <recommendedName>
        <fullName evidence="4">RING-type E3 ubiquitin transferase</fullName>
        <ecNumber evidence="4">2.3.2.27</ecNumber>
    </recommendedName>
</protein>
<evidence type="ECO:0000256" key="6">
    <source>
        <dbReference type="ARBA" id="ARBA00022692"/>
    </source>
</evidence>
<keyword evidence="7" id="KW-0833">Ubl conjugation pathway</keyword>
<dbReference type="PANTHER" id="PTHR13145:SF0">
    <property type="entry name" value="E3 UBIQUITIN-PROTEIN LIGASE MARCHF6"/>
    <property type="match status" value="1"/>
</dbReference>
<evidence type="ECO:0000256" key="7">
    <source>
        <dbReference type="ARBA" id="ARBA00022786"/>
    </source>
</evidence>
<dbReference type="GO" id="GO:0061630">
    <property type="term" value="F:ubiquitin protein ligase activity"/>
    <property type="evidence" value="ECO:0007669"/>
    <property type="project" value="UniProtKB-EC"/>
</dbReference>
<feature type="transmembrane region" description="Helical" evidence="12">
    <location>
        <begin position="1066"/>
        <end position="1091"/>
    </location>
</feature>
<feature type="transmembrane region" description="Helical" evidence="12">
    <location>
        <begin position="358"/>
        <end position="391"/>
    </location>
</feature>
<dbReference type="EC" id="2.3.2.27" evidence="4"/>
<feature type="transmembrane region" description="Helical" evidence="12">
    <location>
        <begin position="644"/>
        <end position="669"/>
    </location>
</feature>
<evidence type="ECO:0000256" key="10">
    <source>
        <dbReference type="SAM" id="Coils"/>
    </source>
</evidence>
<comment type="pathway">
    <text evidence="3">Protein modification; protein ubiquitination.</text>
</comment>
<name>A0A9W8HBF7_9FUNG</name>
<dbReference type="GO" id="GO:0005789">
    <property type="term" value="C:endoplasmic reticulum membrane"/>
    <property type="evidence" value="ECO:0007669"/>
    <property type="project" value="TreeGrafter"/>
</dbReference>
<feature type="transmembrane region" description="Helical" evidence="12">
    <location>
        <begin position="167"/>
        <end position="184"/>
    </location>
</feature>
<feature type="transmembrane region" description="Helical" evidence="12">
    <location>
        <begin position="539"/>
        <end position="564"/>
    </location>
</feature>
<feature type="coiled-coil region" evidence="10">
    <location>
        <begin position="298"/>
        <end position="335"/>
    </location>
</feature>
<evidence type="ECO:0000256" key="12">
    <source>
        <dbReference type="SAM" id="Phobius"/>
    </source>
</evidence>
<comment type="catalytic activity">
    <reaction evidence="1">
        <text>S-ubiquitinyl-[E2 ubiquitin-conjugating enzyme]-L-cysteine + [acceptor protein]-L-lysine = [E2 ubiquitin-conjugating enzyme]-L-cysteine + N(6)-ubiquitinyl-[acceptor protein]-L-lysine.</text>
        <dbReference type="EC" id="2.3.2.27"/>
    </reaction>
</comment>
<evidence type="ECO:0000256" key="5">
    <source>
        <dbReference type="ARBA" id="ARBA00022679"/>
    </source>
</evidence>
<comment type="caution">
    <text evidence="13">The sequence shown here is derived from an EMBL/GenBank/DDBJ whole genome shotgun (WGS) entry which is preliminary data.</text>
</comment>
<dbReference type="Proteomes" id="UP001140217">
    <property type="component" value="Unassembled WGS sequence"/>
</dbReference>
<feature type="transmembrane region" description="Helical" evidence="12">
    <location>
        <begin position="403"/>
        <end position="425"/>
    </location>
</feature>
<feature type="transmembrane region" description="Helical" evidence="12">
    <location>
        <begin position="584"/>
        <end position="603"/>
    </location>
</feature>
<dbReference type="GO" id="GO:0036503">
    <property type="term" value="P:ERAD pathway"/>
    <property type="evidence" value="ECO:0007669"/>
    <property type="project" value="TreeGrafter"/>
</dbReference>
<feature type="transmembrane region" description="Helical" evidence="12">
    <location>
        <begin position="689"/>
        <end position="708"/>
    </location>
</feature>
<keyword evidence="5" id="KW-0808">Transferase</keyword>
<keyword evidence="9 12" id="KW-0472">Membrane</keyword>
<feature type="transmembrane region" description="Helical" evidence="12">
    <location>
        <begin position="948"/>
        <end position="968"/>
    </location>
</feature>
<gene>
    <name evidence="13" type="ORF">H4R18_002221</name>
</gene>
<feature type="region of interest" description="Disordered" evidence="11">
    <location>
        <begin position="228"/>
        <end position="294"/>
    </location>
</feature>
<dbReference type="OrthoDB" id="5599858at2759"/>
<feature type="transmembrane region" description="Helical" evidence="12">
    <location>
        <begin position="505"/>
        <end position="527"/>
    </location>
</feature>